<gene>
    <name evidence="1" type="ORF">Edafosvirus50_4</name>
</gene>
<proteinExistence type="predicted"/>
<accession>A0A3G4ZVP1</accession>
<evidence type="ECO:0000313" key="1">
    <source>
        <dbReference type="EMBL" id="AYV78920.1"/>
    </source>
</evidence>
<name>A0A3G4ZVP1_9VIRU</name>
<organism evidence="1">
    <name type="scientific">Edafosvirus sp</name>
    <dbReference type="NCBI Taxonomy" id="2487765"/>
    <lineage>
        <taxon>Viruses</taxon>
        <taxon>Varidnaviria</taxon>
        <taxon>Bamfordvirae</taxon>
        <taxon>Nucleocytoviricota</taxon>
        <taxon>Megaviricetes</taxon>
        <taxon>Imitervirales</taxon>
        <taxon>Mimiviridae</taxon>
        <taxon>Klosneuvirinae</taxon>
    </lineage>
</organism>
<protein>
    <submittedName>
        <fullName evidence="1">Uncharacterized protein</fullName>
    </submittedName>
</protein>
<dbReference type="EMBL" id="MK072115">
    <property type="protein sequence ID" value="AYV78920.1"/>
    <property type="molecule type" value="Genomic_DNA"/>
</dbReference>
<sequence>MCIYYMQIHDVIIESYYRNMHGKLLYHTYSYILGYFIRSGNNIKLISNADDLNVTRNMNDDRVRYYIKNIASKKWIYETLNNLDADNKKKLEIEQKEILQYYTKYGKYPELLEFQHVLCHELEKLILSNLDPNLRAIINNRYS</sequence>
<reference evidence="1" key="1">
    <citation type="submission" date="2018-10" db="EMBL/GenBank/DDBJ databases">
        <title>Hidden diversity of soil giant viruses.</title>
        <authorList>
            <person name="Schulz F."/>
            <person name="Alteio L."/>
            <person name="Goudeau D."/>
            <person name="Ryan E.M."/>
            <person name="Malmstrom R.R."/>
            <person name="Blanchard J."/>
            <person name="Woyke T."/>
        </authorList>
    </citation>
    <scope>NUCLEOTIDE SEQUENCE</scope>
    <source>
        <strain evidence="1">EDV1</strain>
    </source>
</reference>